<dbReference type="Gene3D" id="3.40.640.10">
    <property type="entry name" value="Type I PLP-dependent aspartate aminotransferase-like (Major domain)"/>
    <property type="match status" value="1"/>
</dbReference>
<dbReference type="InterPro" id="IPR015422">
    <property type="entry name" value="PyrdxlP-dep_Trfase_small"/>
</dbReference>
<dbReference type="PANTHER" id="PTHR42790:SF19">
    <property type="entry name" value="KYNURENINE_ALPHA-AMINOADIPATE AMINOTRANSFERASE, MITOCHONDRIAL"/>
    <property type="match status" value="1"/>
</dbReference>
<sequence>MPSSPQLSERISRLTSSLVREILAAAQAPGMISFAGGLPSAEAMPLLRDTPHSHDWLSPVFQQYGQSEGEPILRARLADWLAECGMQVSPHQTLVLSGSQQGIDLAAKLFVDPGTPLLCEAPTYLAALQAFQLFGANCLGLPLTNDGIDPELLAQIIETYQPRAIYLIPTFQNPSGHCYSAENRRAIAEVLDHYALPLIEDEPYRELMYDNVDRTPICSLLKRAPWIYLGSFSKTLWPGWRVGFLAASDDLFPHLLRLKQAGDLHTNRPGQIRVANWLACDERHKDLAHLRETYRKKRDAMNDALTNTFGDLADWEIPAGGLFFWLKLRNAIDTRPLLKIALENNVAFMPGEAFYPASGQPVFGTMRLNFSHANSTDMRKGLTTLARIIENNKPDV</sequence>
<dbReference type="InterPro" id="IPR050859">
    <property type="entry name" value="Class-I_PLP-dep_aminotransf"/>
</dbReference>
<evidence type="ECO:0000256" key="1">
    <source>
        <dbReference type="ARBA" id="ARBA00001933"/>
    </source>
</evidence>
<keyword evidence="2 6" id="KW-0032">Aminotransferase</keyword>
<comment type="caution">
    <text evidence="6">The sequence shown here is derived from an EMBL/GenBank/DDBJ whole genome shotgun (WGS) entry which is preliminary data.</text>
</comment>
<dbReference type="EMBL" id="BMYZ01000003">
    <property type="protein sequence ID" value="GGY81802.1"/>
    <property type="molecule type" value="Genomic_DNA"/>
</dbReference>
<accession>A0ABQ3B727</accession>
<organism evidence="6 7">
    <name type="scientific">Cellvibrio zantedeschiae</name>
    <dbReference type="NCBI Taxonomy" id="1237077"/>
    <lineage>
        <taxon>Bacteria</taxon>
        <taxon>Pseudomonadati</taxon>
        <taxon>Pseudomonadota</taxon>
        <taxon>Gammaproteobacteria</taxon>
        <taxon>Cellvibrionales</taxon>
        <taxon>Cellvibrionaceae</taxon>
        <taxon>Cellvibrio</taxon>
    </lineage>
</organism>
<keyword evidence="3" id="KW-0808">Transferase</keyword>
<keyword evidence="4" id="KW-0663">Pyridoxal phosphate</keyword>
<dbReference type="CDD" id="cd00609">
    <property type="entry name" value="AAT_like"/>
    <property type="match status" value="1"/>
</dbReference>
<evidence type="ECO:0000313" key="6">
    <source>
        <dbReference type="EMBL" id="GGY81802.1"/>
    </source>
</evidence>
<dbReference type="PANTHER" id="PTHR42790">
    <property type="entry name" value="AMINOTRANSFERASE"/>
    <property type="match status" value="1"/>
</dbReference>
<evidence type="ECO:0000313" key="7">
    <source>
        <dbReference type="Proteomes" id="UP000619761"/>
    </source>
</evidence>
<evidence type="ECO:0000256" key="2">
    <source>
        <dbReference type="ARBA" id="ARBA00022576"/>
    </source>
</evidence>
<dbReference type="Pfam" id="PF00155">
    <property type="entry name" value="Aminotran_1_2"/>
    <property type="match status" value="1"/>
</dbReference>
<dbReference type="GO" id="GO:0008483">
    <property type="term" value="F:transaminase activity"/>
    <property type="evidence" value="ECO:0007669"/>
    <property type="project" value="UniProtKB-KW"/>
</dbReference>
<keyword evidence="7" id="KW-1185">Reference proteome</keyword>
<gene>
    <name evidence="6" type="ORF">GCM10011613_28130</name>
</gene>
<dbReference type="InterPro" id="IPR004839">
    <property type="entry name" value="Aminotransferase_I/II_large"/>
</dbReference>
<evidence type="ECO:0000256" key="3">
    <source>
        <dbReference type="ARBA" id="ARBA00022679"/>
    </source>
</evidence>
<comment type="cofactor">
    <cofactor evidence="1">
        <name>pyridoxal 5'-phosphate</name>
        <dbReference type="ChEBI" id="CHEBI:597326"/>
    </cofactor>
</comment>
<evidence type="ECO:0000259" key="5">
    <source>
        <dbReference type="Pfam" id="PF00155"/>
    </source>
</evidence>
<dbReference type="SUPFAM" id="SSF53383">
    <property type="entry name" value="PLP-dependent transferases"/>
    <property type="match status" value="1"/>
</dbReference>
<name>A0ABQ3B727_9GAMM</name>
<dbReference type="InterPro" id="IPR015424">
    <property type="entry name" value="PyrdxlP-dep_Trfase"/>
</dbReference>
<dbReference type="Gene3D" id="3.90.1150.10">
    <property type="entry name" value="Aspartate Aminotransferase, domain 1"/>
    <property type="match status" value="1"/>
</dbReference>
<dbReference type="Proteomes" id="UP000619761">
    <property type="component" value="Unassembled WGS sequence"/>
</dbReference>
<evidence type="ECO:0000256" key="4">
    <source>
        <dbReference type="ARBA" id="ARBA00022898"/>
    </source>
</evidence>
<dbReference type="RefSeq" id="WP_189419751.1">
    <property type="nucleotide sequence ID" value="NZ_BMYZ01000003.1"/>
</dbReference>
<reference evidence="7" key="1">
    <citation type="journal article" date="2019" name="Int. J. Syst. Evol. Microbiol.">
        <title>The Global Catalogue of Microorganisms (GCM) 10K type strain sequencing project: providing services to taxonomists for standard genome sequencing and annotation.</title>
        <authorList>
            <consortium name="The Broad Institute Genomics Platform"/>
            <consortium name="The Broad Institute Genome Sequencing Center for Infectious Disease"/>
            <person name="Wu L."/>
            <person name="Ma J."/>
        </authorList>
    </citation>
    <scope>NUCLEOTIDE SEQUENCE [LARGE SCALE GENOMIC DNA]</scope>
    <source>
        <strain evidence="7">KCTC 32239</strain>
    </source>
</reference>
<protein>
    <submittedName>
        <fullName evidence="6">Aminotransferase</fullName>
    </submittedName>
</protein>
<proteinExistence type="predicted"/>
<feature type="domain" description="Aminotransferase class I/classII large" evidence="5">
    <location>
        <begin position="61"/>
        <end position="380"/>
    </location>
</feature>
<dbReference type="InterPro" id="IPR015421">
    <property type="entry name" value="PyrdxlP-dep_Trfase_major"/>
</dbReference>